<evidence type="ECO:0000256" key="9">
    <source>
        <dbReference type="ARBA" id="ARBA00023163"/>
    </source>
</evidence>
<dbReference type="RefSeq" id="XP_028038253.1">
    <property type="nucleotide sequence ID" value="XM_028182452.1"/>
</dbReference>
<evidence type="ECO:0000313" key="15">
    <source>
        <dbReference type="Proteomes" id="UP000504629"/>
    </source>
</evidence>
<evidence type="ECO:0000256" key="12">
    <source>
        <dbReference type="PROSITE-ProRule" id="PRU00309"/>
    </source>
</evidence>
<keyword evidence="7" id="KW-0175">Coiled coil</keyword>
<evidence type="ECO:0000259" key="14">
    <source>
        <dbReference type="PROSITE" id="PS50950"/>
    </source>
</evidence>
<dbReference type="GO" id="GO:0005654">
    <property type="term" value="C:nucleoplasm"/>
    <property type="evidence" value="ECO:0007669"/>
    <property type="project" value="UniProtKB-SubCell"/>
</dbReference>
<keyword evidence="10" id="KW-0539">Nucleus</keyword>
<evidence type="ECO:0000256" key="3">
    <source>
        <dbReference type="ARBA" id="ARBA00022723"/>
    </source>
</evidence>
<evidence type="ECO:0000256" key="10">
    <source>
        <dbReference type="ARBA" id="ARBA00023242"/>
    </source>
</evidence>
<evidence type="ECO:0000256" key="1">
    <source>
        <dbReference type="ARBA" id="ARBA00004642"/>
    </source>
</evidence>
<evidence type="ECO:0000256" key="7">
    <source>
        <dbReference type="ARBA" id="ARBA00023054"/>
    </source>
</evidence>
<dbReference type="GeneID" id="114248997"/>
<organism evidence="15 16">
    <name type="scientific">Bombyx mandarina</name>
    <name type="common">Wild silk moth</name>
    <name type="synonym">Wild silkworm</name>
    <dbReference type="NCBI Taxonomy" id="7092"/>
    <lineage>
        <taxon>Eukaryota</taxon>
        <taxon>Metazoa</taxon>
        <taxon>Ecdysozoa</taxon>
        <taxon>Arthropoda</taxon>
        <taxon>Hexapoda</taxon>
        <taxon>Insecta</taxon>
        <taxon>Pterygota</taxon>
        <taxon>Neoptera</taxon>
        <taxon>Endopterygota</taxon>
        <taxon>Lepidoptera</taxon>
        <taxon>Glossata</taxon>
        <taxon>Ditrysia</taxon>
        <taxon>Bombycoidea</taxon>
        <taxon>Bombycidae</taxon>
        <taxon>Bombycinae</taxon>
        <taxon>Bombyx</taxon>
    </lineage>
</organism>
<evidence type="ECO:0000256" key="6">
    <source>
        <dbReference type="ARBA" id="ARBA00023015"/>
    </source>
</evidence>
<comment type="subcellular location">
    <subcellularLocation>
        <location evidence="1">Nucleus</location>
        <location evidence="1">Nucleoplasm</location>
    </subcellularLocation>
</comment>
<feature type="region of interest" description="Disordered" evidence="13">
    <location>
        <begin position="157"/>
        <end position="196"/>
    </location>
</feature>
<dbReference type="PROSITE" id="PS50950">
    <property type="entry name" value="ZF_THAP"/>
    <property type="match status" value="1"/>
</dbReference>
<sequence length="414" mass="48285">MGYYCTVPQCTSLAGKTKNVKFHKFPKDKTMEKRWNEILKRGKPVTIYSKVCSLHFTQADYNITTMGQWKTLNKDAVPSQNLPKLNPDGSVMVIRKSRTVKYKETKKHEMNGEKSERIWGITPQNHGQTNMNPDLPLPCTEQDINLSCKMQYVTSLASEPSPPQLRTQPPPARPKKQDAIMQTDPVPSDEEPRDSYADCLPYKDDYIPQTNEEYNTEAEKYALERKSHYEKTEFLEKYRSDLYYPDSVEMLKNQQQNLQLLQDERRMNGNQGFFNEAEIKQEIDIPVDDEKYLYERKDMEAEAVYSDSQRQIIIEHIQNQVKQEPDLSNGCENVCLQPQSSPYYQNGHNDVNIVYYDQVSRPGPELLIAKQNALAAHTQLWQNTVKRPFFYSENSHYTGSQLLHRYEDLTRILQ</sequence>
<dbReference type="InterPro" id="IPR006612">
    <property type="entry name" value="THAP_Znf"/>
</dbReference>
<dbReference type="AlphaFoldDB" id="A0A6J2K9F0"/>
<comment type="similarity">
    <text evidence="2">Belongs to the THAP1 family.</text>
</comment>
<feature type="domain" description="THAP-type" evidence="14">
    <location>
        <begin position="1"/>
        <end position="81"/>
    </location>
</feature>
<dbReference type="KEGG" id="bman:114248997"/>
<dbReference type="SMART" id="SM00980">
    <property type="entry name" value="THAP"/>
    <property type="match status" value="1"/>
</dbReference>
<dbReference type="Proteomes" id="UP000504629">
    <property type="component" value="Unplaced"/>
</dbReference>
<evidence type="ECO:0000256" key="13">
    <source>
        <dbReference type="SAM" id="MobiDB-lite"/>
    </source>
</evidence>
<dbReference type="InterPro" id="IPR026516">
    <property type="entry name" value="THAP1/10"/>
</dbReference>
<dbReference type="OrthoDB" id="6496718at2759"/>
<feature type="compositionally biased region" description="Pro residues" evidence="13">
    <location>
        <begin position="160"/>
        <end position="172"/>
    </location>
</feature>
<dbReference type="SMART" id="SM00692">
    <property type="entry name" value="DM3"/>
    <property type="match status" value="1"/>
</dbReference>
<evidence type="ECO:0000256" key="5">
    <source>
        <dbReference type="ARBA" id="ARBA00022833"/>
    </source>
</evidence>
<dbReference type="PANTHER" id="PTHR46600">
    <property type="entry name" value="THAP DOMAIN-CONTAINING"/>
    <property type="match status" value="1"/>
</dbReference>
<dbReference type="SUPFAM" id="SSF57716">
    <property type="entry name" value="Glucocorticoid receptor-like (DNA-binding domain)"/>
    <property type="match status" value="1"/>
</dbReference>
<protein>
    <submittedName>
        <fullName evidence="16">Uncharacterized protein LOC114248997</fullName>
    </submittedName>
</protein>
<evidence type="ECO:0000256" key="11">
    <source>
        <dbReference type="ARBA" id="ARBA00023306"/>
    </source>
</evidence>
<dbReference type="Pfam" id="PF05485">
    <property type="entry name" value="THAP"/>
    <property type="match status" value="1"/>
</dbReference>
<dbReference type="GO" id="GO:0043565">
    <property type="term" value="F:sequence-specific DNA binding"/>
    <property type="evidence" value="ECO:0007669"/>
    <property type="project" value="InterPro"/>
</dbReference>
<keyword evidence="3" id="KW-0479">Metal-binding</keyword>
<keyword evidence="6" id="KW-0805">Transcription regulation</keyword>
<accession>A0A6J2K9F0</accession>
<proteinExistence type="inferred from homology"/>
<gene>
    <name evidence="16" type="primary">LOC114248997</name>
</gene>
<name>A0A6J2K9F0_BOMMA</name>
<dbReference type="GO" id="GO:0008270">
    <property type="term" value="F:zinc ion binding"/>
    <property type="evidence" value="ECO:0007669"/>
    <property type="project" value="UniProtKB-KW"/>
</dbReference>
<evidence type="ECO:0000313" key="16">
    <source>
        <dbReference type="RefSeq" id="XP_028038253.1"/>
    </source>
</evidence>
<keyword evidence="9" id="KW-0804">Transcription</keyword>
<evidence type="ECO:0000256" key="4">
    <source>
        <dbReference type="ARBA" id="ARBA00022771"/>
    </source>
</evidence>
<keyword evidence="15" id="KW-1185">Reference proteome</keyword>
<evidence type="ECO:0000256" key="2">
    <source>
        <dbReference type="ARBA" id="ARBA00006177"/>
    </source>
</evidence>
<dbReference type="InterPro" id="IPR038441">
    <property type="entry name" value="THAP_Znf_sf"/>
</dbReference>
<keyword evidence="4 12" id="KW-0863">Zinc-finger</keyword>
<keyword evidence="5" id="KW-0862">Zinc</keyword>
<dbReference type="PANTHER" id="PTHR46600:SF1">
    <property type="entry name" value="THAP DOMAIN-CONTAINING PROTEIN 1"/>
    <property type="match status" value="1"/>
</dbReference>
<reference evidence="16" key="1">
    <citation type="submission" date="2025-08" db="UniProtKB">
        <authorList>
            <consortium name="RefSeq"/>
        </authorList>
    </citation>
    <scope>IDENTIFICATION</scope>
    <source>
        <tissue evidence="16">Silk gland</tissue>
    </source>
</reference>
<keyword evidence="8 12" id="KW-0238">DNA-binding</keyword>
<evidence type="ECO:0000256" key="8">
    <source>
        <dbReference type="ARBA" id="ARBA00023125"/>
    </source>
</evidence>
<dbReference type="Gene3D" id="6.20.210.20">
    <property type="entry name" value="THAP domain"/>
    <property type="match status" value="1"/>
</dbReference>
<keyword evidence="11" id="KW-0131">Cell cycle</keyword>